<organism evidence="2 3">
    <name type="scientific">Aromia moschata</name>
    <dbReference type="NCBI Taxonomy" id="1265417"/>
    <lineage>
        <taxon>Eukaryota</taxon>
        <taxon>Metazoa</taxon>
        <taxon>Ecdysozoa</taxon>
        <taxon>Arthropoda</taxon>
        <taxon>Hexapoda</taxon>
        <taxon>Insecta</taxon>
        <taxon>Pterygota</taxon>
        <taxon>Neoptera</taxon>
        <taxon>Endopterygota</taxon>
        <taxon>Coleoptera</taxon>
        <taxon>Polyphaga</taxon>
        <taxon>Cucujiformia</taxon>
        <taxon>Chrysomeloidea</taxon>
        <taxon>Cerambycidae</taxon>
        <taxon>Cerambycinae</taxon>
        <taxon>Callichromatini</taxon>
        <taxon>Aromia</taxon>
    </lineage>
</organism>
<dbReference type="Proteomes" id="UP001162162">
    <property type="component" value="Unassembled WGS sequence"/>
</dbReference>
<dbReference type="PANTHER" id="PTHR21381:SF3">
    <property type="entry name" value="SGC REGION PROTEIN SGCQ-RELATED"/>
    <property type="match status" value="1"/>
</dbReference>
<keyword evidence="3" id="KW-1185">Reference proteome</keyword>
<dbReference type="PIRSF" id="PIRSF005956">
    <property type="entry name" value="BtpA"/>
    <property type="match status" value="1"/>
</dbReference>
<dbReference type="CDD" id="cd04722">
    <property type="entry name" value="TIM_phosphate_binding"/>
    <property type="match status" value="1"/>
</dbReference>
<sequence>MLKFKSLFNKQCSVIAMIHVDALPGTPLFSGSVDNIVKKACKEAEIYLSNRVDGILVENMHDVPYVQSKYFEPEVTASMTRICTELRKIIPKYIPFGLQVLAGGNKEALSIAKVCSMNFIRAEGFVFRFTDADAGLLLRYRKKIEAEDVLVFTDIKKKHSSHAITSDVSLIETAKAAEFFLSDGIILTGTSTGNPADVEELQGLKGNINLPVLIGSGVTYENLENYLSADALIVGSHFKRDGKWNNEVDEERIRNFMNKINKQQFY</sequence>
<dbReference type="AlphaFoldDB" id="A0AAV8YJC5"/>
<dbReference type="EMBL" id="JAPWTK010000097">
    <property type="protein sequence ID" value="KAJ8950627.1"/>
    <property type="molecule type" value="Genomic_DNA"/>
</dbReference>
<comment type="similarity">
    <text evidence="1">Belongs to the BtpA family.</text>
</comment>
<protein>
    <submittedName>
        <fullName evidence="2">Uncharacterized protein</fullName>
    </submittedName>
</protein>
<name>A0AAV8YJC5_9CUCU</name>
<dbReference type="InterPro" id="IPR013785">
    <property type="entry name" value="Aldolase_TIM"/>
</dbReference>
<gene>
    <name evidence="2" type="ORF">NQ318_010826</name>
</gene>
<dbReference type="Gene3D" id="3.20.20.70">
    <property type="entry name" value="Aldolase class I"/>
    <property type="match status" value="1"/>
</dbReference>
<evidence type="ECO:0000313" key="2">
    <source>
        <dbReference type="EMBL" id="KAJ8950627.1"/>
    </source>
</evidence>
<accession>A0AAV8YJC5</accession>
<dbReference type="InterPro" id="IPR005137">
    <property type="entry name" value="BtpA"/>
</dbReference>
<dbReference type="SUPFAM" id="SSF51366">
    <property type="entry name" value="Ribulose-phoshate binding barrel"/>
    <property type="match status" value="1"/>
</dbReference>
<comment type="caution">
    <text evidence="2">The sequence shown here is derived from an EMBL/GenBank/DDBJ whole genome shotgun (WGS) entry which is preliminary data.</text>
</comment>
<dbReference type="NCBIfam" id="TIGR00259">
    <property type="entry name" value="thylakoid_BtpA"/>
    <property type="match status" value="1"/>
</dbReference>
<dbReference type="Pfam" id="PF03437">
    <property type="entry name" value="BtpA"/>
    <property type="match status" value="1"/>
</dbReference>
<dbReference type="PANTHER" id="PTHR21381">
    <property type="entry name" value="ZGC:162297"/>
    <property type="match status" value="1"/>
</dbReference>
<dbReference type="InterPro" id="IPR011060">
    <property type="entry name" value="RibuloseP-bd_barrel"/>
</dbReference>
<evidence type="ECO:0000313" key="3">
    <source>
        <dbReference type="Proteomes" id="UP001162162"/>
    </source>
</evidence>
<evidence type="ECO:0000256" key="1">
    <source>
        <dbReference type="ARBA" id="ARBA00006007"/>
    </source>
</evidence>
<proteinExistence type="inferred from homology"/>
<reference evidence="2" key="1">
    <citation type="journal article" date="2023" name="Insect Mol. Biol.">
        <title>Genome sequencing provides insights into the evolution of gene families encoding plant cell wall-degrading enzymes in longhorned beetles.</title>
        <authorList>
            <person name="Shin N.R."/>
            <person name="Okamura Y."/>
            <person name="Kirsch R."/>
            <person name="Pauchet Y."/>
        </authorList>
    </citation>
    <scope>NUCLEOTIDE SEQUENCE</scope>
    <source>
        <strain evidence="2">AMC_N1</strain>
    </source>
</reference>